<evidence type="ECO:0000313" key="3">
    <source>
        <dbReference type="Proteomes" id="UP000244128"/>
    </source>
</evidence>
<keyword evidence="1" id="KW-0472">Membrane</keyword>
<keyword evidence="1" id="KW-0812">Transmembrane</keyword>
<gene>
    <name evidence="2" type="ORF">C8R26_11768</name>
</gene>
<reference evidence="2 3" key="1">
    <citation type="submission" date="2018-04" db="EMBL/GenBank/DDBJ databases">
        <title>Active sludge and wastewater microbial communities from Klosterneuburg, Austria.</title>
        <authorList>
            <person name="Wagner M."/>
        </authorList>
    </citation>
    <scope>NUCLEOTIDE SEQUENCE [LARGE SCALE GENOMIC DNA]</scope>
    <source>
        <strain evidence="2 3">Nm49</strain>
    </source>
</reference>
<dbReference type="RefSeq" id="WP_107803730.1">
    <property type="nucleotide sequence ID" value="NZ_QAOI01000017.1"/>
</dbReference>
<keyword evidence="1" id="KW-1133">Transmembrane helix</keyword>
<sequence>MDICSEWQWLIPSIVVVVGWCFVHITSKNRDIEAARRNLRAKYLIDAYRAISFTIQRKDLTIDEMSQLERACDEIHLFGNEEQIKNVHDIMANYFKDSLECRANKQIKLLDSIRSELRQLFKEDPKSLEKFTVLRLDRPAAK</sequence>
<feature type="transmembrane region" description="Helical" evidence="1">
    <location>
        <begin position="6"/>
        <end position="27"/>
    </location>
</feature>
<dbReference type="EMBL" id="QAOI01000017">
    <property type="protein sequence ID" value="PTQ76475.1"/>
    <property type="molecule type" value="Genomic_DNA"/>
</dbReference>
<evidence type="ECO:0000256" key="1">
    <source>
        <dbReference type="SAM" id="Phobius"/>
    </source>
</evidence>
<evidence type="ECO:0000313" key="2">
    <source>
        <dbReference type="EMBL" id="PTQ76475.1"/>
    </source>
</evidence>
<proteinExistence type="predicted"/>
<comment type="caution">
    <text evidence="2">The sequence shown here is derived from an EMBL/GenBank/DDBJ whole genome shotgun (WGS) entry which is preliminary data.</text>
</comment>
<name>A0A2T5HY15_9PROT</name>
<dbReference type="Proteomes" id="UP000244128">
    <property type="component" value="Unassembled WGS sequence"/>
</dbReference>
<organism evidence="2 3">
    <name type="scientific">Nitrosomonas oligotropha</name>
    <dbReference type="NCBI Taxonomy" id="42354"/>
    <lineage>
        <taxon>Bacteria</taxon>
        <taxon>Pseudomonadati</taxon>
        <taxon>Pseudomonadota</taxon>
        <taxon>Betaproteobacteria</taxon>
        <taxon>Nitrosomonadales</taxon>
        <taxon>Nitrosomonadaceae</taxon>
        <taxon>Nitrosomonas</taxon>
    </lineage>
</organism>
<dbReference type="AlphaFoldDB" id="A0A2T5HY15"/>
<protein>
    <submittedName>
        <fullName evidence="2">Uncharacterized protein</fullName>
    </submittedName>
</protein>
<accession>A0A2T5HY15</accession>